<gene>
    <name evidence="7" type="primary">flgH</name>
    <name evidence="10" type="ORF">DEM25_012385</name>
</gene>
<dbReference type="PROSITE" id="PS51257">
    <property type="entry name" value="PROKAR_LIPOPROTEIN"/>
    <property type="match status" value="1"/>
</dbReference>
<dbReference type="PANTHER" id="PTHR34933">
    <property type="entry name" value="FLAGELLAR L-RING PROTEIN"/>
    <property type="match status" value="1"/>
</dbReference>
<sequence length="237" mass="25301">MARTRLRLFAALAAVFLVAGCSATKDLGSPPALSPVGSGIDNQLPPSMIESKYPGRPLNKYSTWDDRTASLFTARKALTRGDTLTVLIDIADRAQLQSDSERSRSSSRSWNLGASGNWNGTSGAASGDANFGGDTDFSGEGATSRSERIDLRVAATVVDVLQNGHLVIRGTQEVRVNAEVRILTVAGIVRPSDIDPSNTIAYDRVSEARISYGGTGHISEVQQPAYGQQFIDRISPF</sequence>
<evidence type="ECO:0000256" key="6">
    <source>
        <dbReference type="ARBA" id="ARBA00023237"/>
    </source>
</evidence>
<comment type="caution">
    <text evidence="10">The sequence shown here is derived from an EMBL/GenBank/DDBJ whole genome shotgun (WGS) entry which is preliminary data.</text>
</comment>
<dbReference type="GO" id="GO:0003774">
    <property type="term" value="F:cytoskeletal motor activity"/>
    <property type="evidence" value="ECO:0007669"/>
    <property type="project" value="InterPro"/>
</dbReference>
<dbReference type="EMBL" id="QFWV02000007">
    <property type="protein sequence ID" value="RKF06577.1"/>
    <property type="molecule type" value="Genomic_DNA"/>
</dbReference>
<name>A0A3A8A8E9_9HYPH</name>
<evidence type="ECO:0000256" key="1">
    <source>
        <dbReference type="ARBA" id="ARBA00002591"/>
    </source>
</evidence>
<evidence type="ECO:0000313" key="10">
    <source>
        <dbReference type="EMBL" id="RKF06577.1"/>
    </source>
</evidence>
<protein>
    <recommendedName>
        <fullName evidence="7">Flagellar L-ring protein</fullName>
    </recommendedName>
    <alternativeName>
        <fullName evidence="7">Basal body L-ring protein</fullName>
    </alternativeName>
</protein>
<evidence type="ECO:0000256" key="5">
    <source>
        <dbReference type="ARBA" id="ARBA00023143"/>
    </source>
</evidence>
<comment type="similarity">
    <text evidence="2 7">Belongs to the FlgH family.</text>
</comment>
<dbReference type="PANTHER" id="PTHR34933:SF1">
    <property type="entry name" value="FLAGELLAR L-RING PROTEIN"/>
    <property type="match status" value="1"/>
</dbReference>
<dbReference type="Pfam" id="PF02107">
    <property type="entry name" value="FlgH"/>
    <property type="match status" value="1"/>
</dbReference>
<proteinExistence type="inferred from homology"/>
<dbReference type="HAMAP" id="MF_00415">
    <property type="entry name" value="FlgH"/>
    <property type="match status" value="1"/>
</dbReference>
<keyword evidence="4 7" id="KW-0472">Membrane</keyword>
<dbReference type="InterPro" id="IPR000527">
    <property type="entry name" value="Flag_Lring"/>
</dbReference>
<evidence type="ECO:0000256" key="2">
    <source>
        <dbReference type="ARBA" id="ARBA00006929"/>
    </source>
</evidence>
<keyword evidence="5 7" id="KW-0975">Bacterial flagellum</keyword>
<dbReference type="GO" id="GO:0009279">
    <property type="term" value="C:cell outer membrane"/>
    <property type="evidence" value="ECO:0007669"/>
    <property type="project" value="UniProtKB-SubCell"/>
</dbReference>
<keyword evidence="10" id="KW-0282">Flagellum</keyword>
<keyword evidence="7" id="KW-0449">Lipoprotein</keyword>
<dbReference type="GO" id="GO:0009427">
    <property type="term" value="C:bacterial-type flagellum basal body, distal rod, L ring"/>
    <property type="evidence" value="ECO:0007669"/>
    <property type="project" value="InterPro"/>
</dbReference>
<keyword evidence="6 7" id="KW-0998">Cell outer membrane</keyword>
<dbReference type="AlphaFoldDB" id="A0A3A8A8E9"/>
<evidence type="ECO:0000256" key="8">
    <source>
        <dbReference type="SAM" id="MobiDB-lite"/>
    </source>
</evidence>
<feature type="signal peptide" evidence="9">
    <location>
        <begin position="1"/>
        <end position="19"/>
    </location>
</feature>
<accession>A0A3A8A8E9</accession>
<keyword evidence="11" id="KW-1185">Reference proteome</keyword>
<comment type="subcellular location">
    <subcellularLocation>
        <location evidence="7">Cell outer membrane</location>
        <topology evidence="7">Lipid-anchor</topology>
    </subcellularLocation>
    <subcellularLocation>
        <location evidence="7">Bacterial flagellum basal body</location>
    </subcellularLocation>
</comment>
<evidence type="ECO:0000313" key="11">
    <source>
        <dbReference type="Proteomes" id="UP000246132"/>
    </source>
</evidence>
<feature type="region of interest" description="Disordered" evidence="8">
    <location>
        <begin position="121"/>
        <end position="143"/>
    </location>
</feature>
<evidence type="ECO:0000256" key="7">
    <source>
        <dbReference type="HAMAP-Rule" id="MF_00415"/>
    </source>
</evidence>
<keyword evidence="10" id="KW-0969">Cilium</keyword>
<dbReference type="Proteomes" id="UP000246132">
    <property type="component" value="Unassembled WGS sequence"/>
</dbReference>
<comment type="subunit">
    <text evidence="7">The basal body constitutes a major portion of the flagellar organelle and consists of four rings (L,P,S, and M) mounted on a central rod.</text>
</comment>
<comment type="function">
    <text evidence="1 7">Assembles around the rod to form the L-ring and probably protects the motor/basal body from shearing forces during rotation.</text>
</comment>
<dbReference type="PRINTS" id="PR01008">
    <property type="entry name" value="FLGLRINGFLGH"/>
</dbReference>
<keyword evidence="3 7" id="KW-0732">Signal</keyword>
<evidence type="ECO:0000256" key="4">
    <source>
        <dbReference type="ARBA" id="ARBA00023136"/>
    </source>
</evidence>
<organism evidence="10 11">
    <name type="scientific">Oceaniradius stylonematis</name>
    <dbReference type="NCBI Taxonomy" id="2184161"/>
    <lineage>
        <taxon>Bacteria</taxon>
        <taxon>Pseudomonadati</taxon>
        <taxon>Pseudomonadota</taxon>
        <taxon>Alphaproteobacteria</taxon>
        <taxon>Hyphomicrobiales</taxon>
        <taxon>Ahrensiaceae</taxon>
        <taxon>Oceaniradius</taxon>
    </lineage>
</organism>
<evidence type="ECO:0000256" key="9">
    <source>
        <dbReference type="SAM" id="SignalP"/>
    </source>
</evidence>
<evidence type="ECO:0000256" key="3">
    <source>
        <dbReference type="ARBA" id="ARBA00022729"/>
    </source>
</evidence>
<dbReference type="OrthoDB" id="9789227at2"/>
<keyword evidence="10" id="KW-0966">Cell projection</keyword>
<feature type="chain" id="PRO_5018586805" description="Flagellar L-ring protein" evidence="9">
    <location>
        <begin position="20"/>
        <end position="237"/>
    </location>
</feature>
<reference evidence="10 11" key="1">
    <citation type="journal article" date="2018" name="Int. J. Syst. Bacteriol.">
        <title>Oceaniradius stylonemae gen. nov., sp. nov., isolated from a red alga, Stylonema cornu-cervi.</title>
        <authorList>
            <person name="Jeong S."/>
        </authorList>
    </citation>
    <scope>NUCLEOTIDE SEQUENCE [LARGE SCALE GENOMIC DNA]</scope>
    <source>
        <strain evidence="10 11">StC1</strain>
    </source>
</reference>
<dbReference type="GO" id="GO:0071973">
    <property type="term" value="P:bacterial-type flagellum-dependent cell motility"/>
    <property type="evidence" value="ECO:0007669"/>
    <property type="project" value="InterPro"/>
</dbReference>